<dbReference type="EMBL" id="CM037622">
    <property type="protein sequence ID" value="KAH8003195.1"/>
    <property type="molecule type" value="Genomic_DNA"/>
</dbReference>
<name>A0ACB8FCS4_9SAUR</name>
<organism evidence="1 2">
    <name type="scientific">Sphaerodactylus townsendi</name>
    <dbReference type="NCBI Taxonomy" id="933632"/>
    <lineage>
        <taxon>Eukaryota</taxon>
        <taxon>Metazoa</taxon>
        <taxon>Chordata</taxon>
        <taxon>Craniata</taxon>
        <taxon>Vertebrata</taxon>
        <taxon>Euteleostomi</taxon>
        <taxon>Lepidosauria</taxon>
        <taxon>Squamata</taxon>
        <taxon>Bifurcata</taxon>
        <taxon>Gekkota</taxon>
        <taxon>Sphaerodactylidae</taxon>
        <taxon>Sphaerodactylus</taxon>
    </lineage>
</organism>
<evidence type="ECO:0000313" key="1">
    <source>
        <dbReference type="EMBL" id="KAH8003195.1"/>
    </source>
</evidence>
<proteinExistence type="predicted"/>
<sequence length="217" mass="22417">MRGNGAKISIAPVVVWPSGLSIGPDSNGVRFGSVRLSSREENLSPIGLPRCTGSCSVLWRGGGSDQEDPVGPKRLLSWQQARKTSPCGELGQASAVKSPAYLVAAAAKVPTRKWEAEKRLGAAGGLLPGAGGSEGRTAASQPQSAGKVPPQREWEAEAANRAGYPLPVPGERKPAAFDPATRQENLHREAGGGGGRASLVAPLPVGEEQKAEGSWSL</sequence>
<evidence type="ECO:0000313" key="2">
    <source>
        <dbReference type="Proteomes" id="UP000827872"/>
    </source>
</evidence>
<dbReference type="Proteomes" id="UP000827872">
    <property type="component" value="Linkage Group LG09"/>
</dbReference>
<reference evidence="1" key="1">
    <citation type="submission" date="2021-08" db="EMBL/GenBank/DDBJ databases">
        <title>The first chromosome-level gecko genome reveals the dynamic sex chromosomes of Neotropical dwarf geckos (Sphaerodactylidae: Sphaerodactylus).</title>
        <authorList>
            <person name="Pinto B.J."/>
            <person name="Keating S.E."/>
            <person name="Gamble T."/>
        </authorList>
    </citation>
    <scope>NUCLEOTIDE SEQUENCE</scope>
    <source>
        <strain evidence="1">TG3544</strain>
    </source>
</reference>
<keyword evidence="2" id="KW-1185">Reference proteome</keyword>
<comment type="caution">
    <text evidence="1">The sequence shown here is derived from an EMBL/GenBank/DDBJ whole genome shotgun (WGS) entry which is preliminary data.</text>
</comment>
<gene>
    <name evidence="1" type="ORF">K3G42_014744</name>
</gene>
<accession>A0ACB8FCS4</accession>
<protein>
    <submittedName>
        <fullName evidence="1">Uncharacterized protein</fullName>
    </submittedName>
</protein>